<name>A0A7W9VXQ4_9HYPH</name>
<keyword evidence="3" id="KW-1185">Reference proteome</keyword>
<evidence type="ECO:0000313" key="2">
    <source>
        <dbReference type="EMBL" id="MBB6014610.1"/>
    </source>
</evidence>
<dbReference type="SUPFAM" id="SSF54427">
    <property type="entry name" value="NTF2-like"/>
    <property type="match status" value="1"/>
</dbReference>
<sequence length="144" mass="15638">MMASRLEDERAIETLIRRYVHLVDAGRWEDVASLFVEGGELVRPSAPDSPIAGREAILAAFRARPARLARHLVCNTVIGFDGPDVANATSYSVLVSAVPQRGISLSVGAFDDVLVREGGIWLFRSRRGSTAIDEAIVQHLLALT</sequence>
<dbReference type="InterPro" id="IPR032710">
    <property type="entry name" value="NTF2-like_dom_sf"/>
</dbReference>
<reference evidence="2 3" key="1">
    <citation type="submission" date="2020-08" db="EMBL/GenBank/DDBJ databases">
        <title>Genomic Encyclopedia of Type Strains, Phase IV (KMG-IV): sequencing the most valuable type-strain genomes for metagenomic binning, comparative biology and taxonomic classification.</title>
        <authorList>
            <person name="Goeker M."/>
        </authorList>
    </citation>
    <scope>NUCLEOTIDE SEQUENCE [LARGE SCALE GENOMIC DNA]</scope>
    <source>
        <strain evidence="2 3">DSM 11099</strain>
    </source>
</reference>
<dbReference type="Pfam" id="PF13577">
    <property type="entry name" value="SnoaL_4"/>
    <property type="match status" value="1"/>
</dbReference>
<dbReference type="Proteomes" id="UP000533306">
    <property type="component" value="Unassembled WGS sequence"/>
</dbReference>
<organism evidence="2 3">
    <name type="scientific">Aquamicrobium lusatiense</name>
    <dbReference type="NCBI Taxonomy" id="89772"/>
    <lineage>
        <taxon>Bacteria</taxon>
        <taxon>Pseudomonadati</taxon>
        <taxon>Pseudomonadota</taxon>
        <taxon>Alphaproteobacteria</taxon>
        <taxon>Hyphomicrobiales</taxon>
        <taxon>Phyllobacteriaceae</taxon>
        <taxon>Aquamicrobium</taxon>
    </lineage>
</organism>
<dbReference type="AlphaFoldDB" id="A0A7W9VXQ4"/>
<gene>
    <name evidence="2" type="ORF">HNR59_004006</name>
</gene>
<evidence type="ECO:0000259" key="1">
    <source>
        <dbReference type="Pfam" id="PF13577"/>
    </source>
</evidence>
<comment type="caution">
    <text evidence="2">The sequence shown here is derived from an EMBL/GenBank/DDBJ whole genome shotgun (WGS) entry which is preliminary data.</text>
</comment>
<dbReference type="CDD" id="cd00531">
    <property type="entry name" value="NTF2_like"/>
    <property type="match status" value="1"/>
</dbReference>
<dbReference type="InterPro" id="IPR037401">
    <property type="entry name" value="SnoaL-like"/>
</dbReference>
<proteinExistence type="predicted"/>
<accession>A0A7W9VXQ4</accession>
<dbReference type="EMBL" id="JACHEU010000007">
    <property type="protein sequence ID" value="MBB6014610.1"/>
    <property type="molecule type" value="Genomic_DNA"/>
</dbReference>
<dbReference type="Gene3D" id="3.10.450.50">
    <property type="match status" value="1"/>
</dbReference>
<evidence type="ECO:0000313" key="3">
    <source>
        <dbReference type="Proteomes" id="UP000533306"/>
    </source>
</evidence>
<protein>
    <recommendedName>
        <fullName evidence="1">SnoaL-like domain-containing protein</fullName>
    </recommendedName>
</protein>
<feature type="domain" description="SnoaL-like" evidence="1">
    <location>
        <begin position="5"/>
        <end position="127"/>
    </location>
</feature>